<proteinExistence type="predicted"/>
<gene>
    <name evidence="2" type="ORF">DFR45_108131</name>
</gene>
<dbReference type="AlphaFoldDB" id="A0A369AGZ2"/>
<evidence type="ECO:0000259" key="1">
    <source>
        <dbReference type="Pfam" id="PF09356"/>
    </source>
</evidence>
<evidence type="ECO:0000313" key="3">
    <source>
        <dbReference type="Proteomes" id="UP000252174"/>
    </source>
</evidence>
<accession>A0A369AGZ2</accession>
<comment type="caution">
    <text evidence="2">The sequence shown here is derived from an EMBL/GenBank/DDBJ whole genome shotgun (WGS) entry which is preliminary data.</text>
</comment>
<keyword evidence="3" id="KW-1185">Reference proteome</keyword>
<evidence type="ECO:0000313" key="2">
    <source>
        <dbReference type="EMBL" id="RCX08630.1"/>
    </source>
</evidence>
<protein>
    <submittedName>
        <fullName evidence="2">Uncharacterized protein DUF2163</fullName>
    </submittedName>
</protein>
<name>A0A369AGZ2_9BURK</name>
<dbReference type="Pfam" id="PF09931">
    <property type="entry name" value="Phage_phiJL001_Gp84_N"/>
    <property type="match status" value="1"/>
</dbReference>
<reference evidence="2 3" key="1">
    <citation type="submission" date="2018-07" db="EMBL/GenBank/DDBJ databases">
        <title>Genomic Encyclopedia of Type Strains, Phase IV (KMG-IV): sequencing the most valuable type-strain genomes for metagenomic binning, comparative biology and taxonomic classification.</title>
        <authorList>
            <person name="Goeker M."/>
        </authorList>
    </citation>
    <scope>NUCLEOTIDE SEQUENCE [LARGE SCALE GENOMIC DNA]</scope>
    <source>
        <strain evidence="2 3">DSM 100911</strain>
    </source>
</reference>
<dbReference type="RefSeq" id="WP_421782476.1">
    <property type="nucleotide sequence ID" value="NZ_QPJU01000008.1"/>
</dbReference>
<dbReference type="Pfam" id="PF09356">
    <property type="entry name" value="Phage_BR0599"/>
    <property type="match status" value="1"/>
</dbReference>
<sequence length="273" mass="28969">MSHAVTNSACPIAPHPLSEVELYAFASNSAQFYLTPHEFDVDLEGTLYSSLPIERNELALGAEAAKSALELKLPPSADLVRHLLASALSGDTTAVTLRIGQRDTWGDIWWLSGTRWMGRVLGVEVADDQARIRCESAQVSLKRIGLRRLYSRKCSHVLYSAACGAGPITADAFVLEVYGRSVDLDGGVPGGVSGSLAGGWLQTPDGARHMIVSDTGSGVELLYSVALEPGTEVLLTAGCDHSTATCAARFNNLDNYGGFPAIPSKNPFSTGVF</sequence>
<dbReference type="EMBL" id="QPJU01000008">
    <property type="protein sequence ID" value="RCX08630.1"/>
    <property type="molecule type" value="Genomic_DNA"/>
</dbReference>
<organism evidence="2 3">
    <name type="scientific">Extensimonas vulgaris</name>
    <dbReference type="NCBI Taxonomy" id="1031594"/>
    <lineage>
        <taxon>Bacteria</taxon>
        <taxon>Pseudomonadati</taxon>
        <taxon>Pseudomonadota</taxon>
        <taxon>Betaproteobacteria</taxon>
        <taxon>Burkholderiales</taxon>
        <taxon>Comamonadaceae</taxon>
        <taxon>Extensimonas</taxon>
    </lineage>
</organism>
<dbReference type="InterPro" id="IPR018964">
    <property type="entry name" value="Phage_phiJL001_Gp84_C"/>
</dbReference>
<dbReference type="Proteomes" id="UP000252174">
    <property type="component" value="Unassembled WGS sequence"/>
</dbReference>
<feature type="domain" description="Bacteriophage phiJL001 Gp84 C-terminal" evidence="1">
    <location>
        <begin position="197"/>
        <end position="265"/>
    </location>
</feature>